<reference evidence="8 9" key="1">
    <citation type="submission" date="2018-03" db="EMBL/GenBank/DDBJ databases">
        <title>Genomic Encyclopedia of Archaeal and Bacterial Type Strains, Phase II (KMG-II): from individual species to whole genera.</title>
        <authorList>
            <person name="Goeker M."/>
        </authorList>
    </citation>
    <scope>NUCLEOTIDE SEQUENCE [LARGE SCALE GENOMIC DNA]</scope>
    <source>
        <strain evidence="8 9">DSM 44889</strain>
    </source>
</reference>
<evidence type="ECO:0000256" key="3">
    <source>
        <dbReference type="ARBA" id="ARBA00023002"/>
    </source>
</evidence>
<keyword evidence="1 6" id="KW-0285">Flavoprotein</keyword>
<evidence type="ECO:0000256" key="2">
    <source>
        <dbReference type="ARBA" id="ARBA00022643"/>
    </source>
</evidence>
<dbReference type="Pfam" id="PF00296">
    <property type="entry name" value="Bac_luciferase"/>
    <property type="match status" value="1"/>
</dbReference>
<evidence type="ECO:0000259" key="7">
    <source>
        <dbReference type="Pfam" id="PF00296"/>
    </source>
</evidence>
<dbReference type="GO" id="GO:0016705">
    <property type="term" value="F:oxidoreductase activity, acting on paired donors, with incorporation or reduction of molecular oxygen"/>
    <property type="evidence" value="ECO:0007669"/>
    <property type="project" value="InterPro"/>
</dbReference>
<accession>A0A315ZY46</accession>
<dbReference type="InterPro" id="IPR011251">
    <property type="entry name" value="Luciferase-like_dom"/>
</dbReference>
<dbReference type="OrthoDB" id="9135350at2"/>
<dbReference type="Gene3D" id="3.20.20.30">
    <property type="entry name" value="Luciferase-like domain"/>
    <property type="match status" value="1"/>
</dbReference>
<keyword evidence="3" id="KW-0560">Oxidoreductase</keyword>
<dbReference type="PIRSF" id="PIRSF000337">
    <property type="entry name" value="NTA_MOA"/>
    <property type="match status" value="1"/>
</dbReference>
<evidence type="ECO:0000256" key="1">
    <source>
        <dbReference type="ARBA" id="ARBA00022630"/>
    </source>
</evidence>
<dbReference type="RefSeq" id="WP_109775691.1">
    <property type="nucleotide sequence ID" value="NZ_QGDQ01000024.1"/>
</dbReference>
<dbReference type="Proteomes" id="UP000245469">
    <property type="component" value="Unassembled WGS sequence"/>
</dbReference>
<dbReference type="InterPro" id="IPR016215">
    <property type="entry name" value="NTA_MOA"/>
</dbReference>
<dbReference type="NCBIfam" id="TIGR03860">
    <property type="entry name" value="FMN_nitrolo"/>
    <property type="match status" value="1"/>
</dbReference>
<comment type="caution">
    <text evidence="8">The sequence shown here is derived from an EMBL/GenBank/DDBJ whole genome shotgun (WGS) entry which is preliminary data.</text>
</comment>
<evidence type="ECO:0000256" key="4">
    <source>
        <dbReference type="ARBA" id="ARBA00023033"/>
    </source>
</evidence>
<proteinExistence type="inferred from homology"/>
<dbReference type="PANTHER" id="PTHR30011">
    <property type="entry name" value="ALKANESULFONATE MONOOXYGENASE-RELATED"/>
    <property type="match status" value="1"/>
</dbReference>
<protein>
    <submittedName>
        <fullName evidence="8">FMN-dependent oxidoreductase (Nitrilotriacetate monooxygenase family)</fullName>
    </submittedName>
</protein>
<dbReference type="InterPro" id="IPR036661">
    <property type="entry name" value="Luciferase-like_sf"/>
</dbReference>
<dbReference type="SUPFAM" id="SSF51679">
    <property type="entry name" value="Bacterial luciferase-like"/>
    <property type="match status" value="1"/>
</dbReference>
<feature type="binding site" evidence="6">
    <location>
        <position position="167"/>
    </location>
    <ligand>
        <name>FMN</name>
        <dbReference type="ChEBI" id="CHEBI:58210"/>
    </ligand>
</feature>
<feature type="binding site" evidence="6">
    <location>
        <position position="239"/>
    </location>
    <ligand>
        <name>FMN</name>
        <dbReference type="ChEBI" id="CHEBI:58210"/>
    </ligand>
</feature>
<dbReference type="InterPro" id="IPR051260">
    <property type="entry name" value="Diverse_substr_monoxygenases"/>
</dbReference>
<name>A0A315ZY46_9ACTN</name>
<dbReference type="GO" id="GO:0004497">
    <property type="term" value="F:monooxygenase activity"/>
    <property type="evidence" value="ECO:0007669"/>
    <property type="project" value="UniProtKB-KW"/>
</dbReference>
<feature type="domain" description="Luciferase-like" evidence="7">
    <location>
        <begin position="30"/>
        <end position="403"/>
    </location>
</feature>
<feature type="binding site" evidence="6">
    <location>
        <position position="163"/>
    </location>
    <ligand>
        <name>FMN</name>
        <dbReference type="ChEBI" id="CHEBI:58210"/>
    </ligand>
</feature>
<sequence length="469" mass="50894">MSSAPTRPAPSKHIKLGLFETPVLNVGGMTTWTHPHNQTHRYADLSYWVETAQRLQDATFDFCFLADSYGHGEIGGVRPDVNAREAMELPRLDPMLLVPAMAQAAQQLGFVVTASTMFEPPFANARRFSTLDHLTRGRIGWNVVTSSFAESASANFGRPMVPHDERYAMAEDHLLTTYAILEGSWEDDAVLADKASRTYADPAKVHRVTRTGRYFSVDGYSNTAPSPQRTPVLFQAGTSKAGLGVGSRHAECVFLQGSTKAKLAEHVATLDRLAVEAGRAPGSVKTMVGLSVVVAPTREQAQRRYAEYLALNTRETAIASYALFTGIDLGAYDPDAPFAGIRTEMGQSQIERHLRQAGDGPGPTVGDVIEAHRTRGSRGLVAVGSPDDVVEQVLDLVDSTGVDGFLLEPFVQPGSVDDVAEHVVPRLRAAGRFPTEYTEQTLRERMFGAGRRHLPADHPGAAARTWATA</sequence>
<dbReference type="EMBL" id="QGDQ01000024">
    <property type="protein sequence ID" value="PWJ49838.1"/>
    <property type="molecule type" value="Genomic_DNA"/>
</dbReference>
<gene>
    <name evidence="8" type="ORF">BXY45_1244</name>
</gene>
<evidence type="ECO:0000256" key="5">
    <source>
        <dbReference type="ARBA" id="ARBA00033748"/>
    </source>
</evidence>
<keyword evidence="2 6" id="KW-0288">FMN</keyword>
<feature type="binding site" evidence="6">
    <location>
        <position position="113"/>
    </location>
    <ligand>
        <name>FMN</name>
        <dbReference type="ChEBI" id="CHEBI:58210"/>
    </ligand>
</feature>
<feature type="binding site" evidence="6">
    <location>
        <position position="67"/>
    </location>
    <ligand>
        <name>FMN</name>
        <dbReference type="ChEBI" id="CHEBI:58210"/>
    </ligand>
</feature>
<dbReference type="AlphaFoldDB" id="A0A315ZY46"/>
<evidence type="ECO:0000313" key="8">
    <source>
        <dbReference type="EMBL" id="PWJ49838.1"/>
    </source>
</evidence>
<comment type="similarity">
    <text evidence="5">Belongs to the NtaA/SnaA/DszA monooxygenase family.</text>
</comment>
<keyword evidence="4 8" id="KW-0503">Monooxygenase</keyword>
<evidence type="ECO:0000313" key="9">
    <source>
        <dbReference type="Proteomes" id="UP000245469"/>
    </source>
</evidence>
<keyword evidence="9" id="KW-1185">Reference proteome</keyword>
<dbReference type="PANTHER" id="PTHR30011:SF16">
    <property type="entry name" value="C2H2 FINGER DOMAIN TRANSCRIPTION FACTOR (EUROFUNG)-RELATED"/>
    <property type="match status" value="1"/>
</dbReference>
<evidence type="ECO:0000256" key="6">
    <source>
        <dbReference type="PIRSR" id="PIRSR000337-1"/>
    </source>
</evidence>
<organism evidence="8 9">
    <name type="scientific">Quadrisphaera granulorum</name>
    <dbReference type="NCBI Taxonomy" id="317664"/>
    <lineage>
        <taxon>Bacteria</taxon>
        <taxon>Bacillati</taxon>
        <taxon>Actinomycetota</taxon>
        <taxon>Actinomycetes</taxon>
        <taxon>Kineosporiales</taxon>
        <taxon>Kineosporiaceae</taxon>
        <taxon>Quadrisphaera</taxon>
    </lineage>
</organism>